<evidence type="ECO:0000256" key="3">
    <source>
        <dbReference type="ARBA" id="ARBA00023125"/>
    </source>
</evidence>
<keyword evidence="4" id="KW-0233">DNA recombination</keyword>
<dbReference type="Pfam" id="PF00589">
    <property type="entry name" value="Phage_integrase"/>
    <property type="match status" value="1"/>
</dbReference>
<dbReference type="InterPro" id="IPR010998">
    <property type="entry name" value="Integrase_recombinase_N"/>
</dbReference>
<dbReference type="InterPro" id="IPR050808">
    <property type="entry name" value="Phage_Integrase"/>
</dbReference>
<dbReference type="Pfam" id="PF22022">
    <property type="entry name" value="Phage_int_M"/>
    <property type="match status" value="1"/>
</dbReference>
<dbReference type="Proteomes" id="UP001595756">
    <property type="component" value="Unassembled WGS sequence"/>
</dbReference>
<feature type="region of interest" description="Disordered" evidence="6">
    <location>
        <begin position="1"/>
        <end position="27"/>
    </location>
</feature>
<evidence type="ECO:0000256" key="6">
    <source>
        <dbReference type="SAM" id="MobiDB-lite"/>
    </source>
</evidence>
<keyword evidence="10" id="KW-1185">Reference proteome</keyword>
<dbReference type="PROSITE" id="PS51900">
    <property type="entry name" value="CB"/>
    <property type="match status" value="1"/>
</dbReference>
<dbReference type="InterPro" id="IPR002104">
    <property type="entry name" value="Integrase_catalytic"/>
</dbReference>
<feature type="domain" description="Core-binding (CB)" evidence="8">
    <location>
        <begin position="109"/>
        <end position="190"/>
    </location>
</feature>
<dbReference type="Pfam" id="PF13356">
    <property type="entry name" value="Arm-DNA-bind_3"/>
    <property type="match status" value="1"/>
</dbReference>
<name>A0ABV8S0R1_9BURK</name>
<reference evidence="10" key="1">
    <citation type="journal article" date="2019" name="Int. J. Syst. Evol. Microbiol.">
        <title>The Global Catalogue of Microorganisms (GCM) 10K type strain sequencing project: providing services to taxonomists for standard genome sequencing and annotation.</title>
        <authorList>
            <consortium name="The Broad Institute Genomics Platform"/>
            <consortium name="The Broad Institute Genome Sequencing Center for Infectious Disease"/>
            <person name="Wu L."/>
            <person name="Ma J."/>
        </authorList>
    </citation>
    <scope>NUCLEOTIDE SEQUENCE [LARGE SCALE GENOMIC DNA]</scope>
    <source>
        <strain evidence="10">CGMCC 1.19029</strain>
    </source>
</reference>
<dbReference type="InterPro" id="IPR025166">
    <property type="entry name" value="Integrase_DNA_bind_dom"/>
</dbReference>
<sequence>MTTTTTAHRRNTQLSDTACRAAKPADKPYNLPDQRGLYLRVMPTGGKLWRWNYRYHDKQKTMTFGIYPDVPLALARERHDAARKLLAADHDPMAERKATKAARAAAAENSFERVARQWFDHWKPSKSPAHAGYVIRRLEADAFPLIGKLPVSEIPASAFRDVAKRIESRGALDVAKRVLETCGQVMRYSVAHDLAPRNTAADIKPADILPARSKTNYARVDTKELPALLRAIDRYNGRIRTRLAMQLMALTFVRTGELIGARWDEFDLDAARWTLPADRMKMRTPHIVPLSRQALAVLADVRQLTGDSPLLFCNDRDHRRPMSNNAILAALDAMGYKGRMTGHGFRGVASTLLHEQGWPHEHIELQLAHQPRNAVSAAYNHALYLPQRAAMMDAWGDFLDGQRADNVVQLARVA</sequence>
<organism evidence="9 10">
    <name type="scientific">Castellaniella hirudinis</name>
    <dbReference type="NCBI Taxonomy" id="1144617"/>
    <lineage>
        <taxon>Bacteria</taxon>
        <taxon>Pseudomonadati</taxon>
        <taxon>Pseudomonadota</taxon>
        <taxon>Betaproteobacteria</taxon>
        <taxon>Burkholderiales</taxon>
        <taxon>Alcaligenaceae</taxon>
        <taxon>Castellaniella</taxon>
    </lineage>
</organism>
<protein>
    <submittedName>
        <fullName evidence="9">Tyrosine-type recombinase/integrase</fullName>
    </submittedName>
</protein>
<comment type="similarity">
    <text evidence="1">Belongs to the 'phage' integrase family.</text>
</comment>
<dbReference type="Gene3D" id="3.30.160.390">
    <property type="entry name" value="Integrase, DNA-binding domain"/>
    <property type="match status" value="1"/>
</dbReference>
<comment type="caution">
    <text evidence="9">The sequence shown here is derived from an EMBL/GenBank/DDBJ whole genome shotgun (WGS) entry which is preliminary data.</text>
</comment>
<evidence type="ECO:0000256" key="1">
    <source>
        <dbReference type="ARBA" id="ARBA00008857"/>
    </source>
</evidence>
<gene>
    <name evidence="9" type="ORF">ACFO0J_08890</name>
</gene>
<proteinExistence type="inferred from homology"/>
<evidence type="ECO:0000256" key="5">
    <source>
        <dbReference type="PROSITE-ProRule" id="PRU01248"/>
    </source>
</evidence>
<dbReference type="Gene3D" id="1.10.150.130">
    <property type="match status" value="1"/>
</dbReference>
<dbReference type="PANTHER" id="PTHR30629">
    <property type="entry name" value="PROPHAGE INTEGRASE"/>
    <property type="match status" value="1"/>
</dbReference>
<dbReference type="CDD" id="cd00801">
    <property type="entry name" value="INT_P4_C"/>
    <property type="match status" value="1"/>
</dbReference>
<dbReference type="Gene3D" id="1.10.443.10">
    <property type="entry name" value="Intergrase catalytic core"/>
    <property type="match status" value="1"/>
</dbReference>
<accession>A0ABV8S0R1</accession>
<feature type="domain" description="Tyr recombinase" evidence="7">
    <location>
        <begin position="213"/>
        <end position="392"/>
    </location>
</feature>
<evidence type="ECO:0000313" key="9">
    <source>
        <dbReference type="EMBL" id="MFC4298151.1"/>
    </source>
</evidence>
<evidence type="ECO:0000256" key="2">
    <source>
        <dbReference type="ARBA" id="ARBA00022908"/>
    </source>
</evidence>
<evidence type="ECO:0000256" key="4">
    <source>
        <dbReference type="ARBA" id="ARBA00023172"/>
    </source>
</evidence>
<evidence type="ECO:0000259" key="7">
    <source>
        <dbReference type="PROSITE" id="PS51898"/>
    </source>
</evidence>
<evidence type="ECO:0000313" key="10">
    <source>
        <dbReference type="Proteomes" id="UP001595756"/>
    </source>
</evidence>
<dbReference type="PROSITE" id="PS51898">
    <property type="entry name" value="TYR_RECOMBINASE"/>
    <property type="match status" value="1"/>
</dbReference>
<evidence type="ECO:0000259" key="8">
    <source>
        <dbReference type="PROSITE" id="PS51900"/>
    </source>
</evidence>
<dbReference type="SUPFAM" id="SSF56349">
    <property type="entry name" value="DNA breaking-rejoining enzymes"/>
    <property type="match status" value="1"/>
</dbReference>
<dbReference type="InterPro" id="IPR011010">
    <property type="entry name" value="DNA_brk_join_enz"/>
</dbReference>
<dbReference type="InterPro" id="IPR038488">
    <property type="entry name" value="Integrase_DNA-bd_sf"/>
</dbReference>
<dbReference type="EMBL" id="JBHSDY010000005">
    <property type="protein sequence ID" value="MFC4298151.1"/>
    <property type="molecule type" value="Genomic_DNA"/>
</dbReference>
<dbReference type="InterPro" id="IPR053876">
    <property type="entry name" value="Phage_int_M"/>
</dbReference>
<keyword evidence="2" id="KW-0229">DNA integration</keyword>
<dbReference type="RefSeq" id="WP_376812710.1">
    <property type="nucleotide sequence ID" value="NZ_JBHSDY010000005.1"/>
</dbReference>
<dbReference type="InterPro" id="IPR044068">
    <property type="entry name" value="CB"/>
</dbReference>
<dbReference type="InterPro" id="IPR013762">
    <property type="entry name" value="Integrase-like_cat_sf"/>
</dbReference>
<keyword evidence="3 5" id="KW-0238">DNA-binding</keyword>
<dbReference type="PANTHER" id="PTHR30629:SF2">
    <property type="entry name" value="PROPHAGE INTEGRASE INTS-RELATED"/>
    <property type="match status" value="1"/>
</dbReference>